<dbReference type="VEuPathDB" id="FungiDB:RhiirA1_477977"/>
<dbReference type="GO" id="GO:0004519">
    <property type="term" value="F:endonuclease activity"/>
    <property type="evidence" value="ECO:0007669"/>
    <property type="project" value="UniProtKB-KW"/>
</dbReference>
<dbReference type="Gene3D" id="3.90.75.20">
    <property type="match status" value="2"/>
</dbReference>
<dbReference type="InterPro" id="IPR036388">
    <property type="entry name" value="WH-like_DNA-bd_sf"/>
</dbReference>
<gene>
    <name evidence="3" type="ORF">RhiirA4_550446</name>
</gene>
<protein>
    <submittedName>
        <fullName evidence="3">His-Me finger endonuclease</fullName>
    </submittedName>
</protein>
<dbReference type="GO" id="GO:0016788">
    <property type="term" value="F:hydrolase activity, acting on ester bonds"/>
    <property type="evidence" value="ECO:0007669"/>
    <property type="project" value="InterPro"/>
</dbReference>
<evidence type="ECO:0000313" key="3">
    <source>
        <dbReference type="EMBL" id="PKY59702.1"/>
    </source>
</evidence>
<evidence type="ECO:0000313" key="4">
    <source>
        <dbReference type="Proteomes" id="UP000234323"/>
    </source>
</evidence>
<dbReference type="InterPro" id="IPR003615">
    <property type="entry name" value="HNH_nuc"/>
</dbReference>
<dbReference type="SUPFAM" id="SSF64496">
    <property type="entry name" value="DNA-binding domain of intron-encoded endonucleases"/>
    <property type="match status" value="1"/>
</dbReference>
<dbReference type="VEuPathDB" id="FungiDB:RhiirFUN_018512"/>
<evidence type="ECO:0000259" key="2">
    <source>
        <dbReference type="Pfam" id="PF13392"/>
    </source>
</evidence>
<keyword evidence="3" id="KW-0255">Endonuclease</keyword>
<keyword evidence="3" id="KW-0378">Hydrolase</keyword>
<dbReference type="Gene3D" id="1.10.10.10">
    <property type="entry name" value="Winged helix-like DNA-binding domain superfamily/Winged helix DNA-binding domain"/>
    <property type="match status" value="1"/>
</dbReference>
<accession>A0A2I1HLE0</accession>
<keyword evidence="4" id="KW-1185">Reference proteome</keyword>
<dbReference type="EMBL" id="LLXI01003714">
    <property type="protein sequence ID" value="PKY59702.1"/>
    <property type="molecule type" value="Genomic_DNA"/>
</dbReference>
<name>A0A2I1HLE0_9GLOM</name>
<dbReference type="AlphaFoldDB" id="A0A2I1HLE0"/>
<dbReference type="VEuPathDB" id="FungiDB:FUN_005641"/>
<feature type="domain" description="HNH nuclease" evidence="2">
    <location>
        <begin position="154"/>
        <end position="197"/>
    </location>
</feature>
<keyword evidence="3" id="KW-0540">Nuclease</keyword>
<proteinExistence type="predicted"/>
<dbReference type="InterPro" id="IPR010902">
    <property type="entry name" value="NUMOD4"/>
</dbReference>
<dbReference type="Proteomes" id="UP000234323">
    <property type="component" value="Unassembled WGS sequence"/>
</dbReference>
<organism evidence="3 4">
    <name type="scientific">Rhizophagus irregularis</name>
    <dbReference type="NCBI Taxonomy" id="588596"/>
    <lineage>
        <taxon>Eukaryota</taxon>
        <taxon>Fungi</taxon>
        <taxon>Fungi incertae sedis</taxon>
        <taxon>Mucoromycota</taxon>
        <taxon>Glomeromycotina</taxon>
        <taxon>Glomeromycetes</taxon>
        <taxon>Glomerales</taxon>
        <taxon>Glomeraceae</taxon>
        <taxon>Rhizophagus</taxon>
    </lineage>
</organism>
<feature type="domain" description="NUMOD4" evidence="1">
    <location>
        <begin position="7"/>
        <end position="46"/>
    </location>
</feature>
<evidence type="ECO:0000259" key="1">
    <source>
        <dbReference type="Pfam" id="PF07463"/>
    </source>
</evidence>
<reference evidence="3 4" key="1">
    <citation type="submission" date="2015-10" db="EMBL/GenBank/DDBJ databases">
        <title>Genome analyses suggest a sexual origin of heterokaryosis in a supposedly ancient asexual fungus.</title>
        <authorList>
            <person name="Ropars J."/>
            <person name="Sedzielewska K."/>
            <person name="Noel J."/>
            <person name="Charron P."/>
            <person name="Farinelli L."/>
            <person name="Marton T."/>
            <person name="Kruger M."/>
            <person name="Pelin A."/>
            <person name="Brachmann A."/>
            <person name="Corradi N."/>
        </authorList>
    </citation>
    <scope>NUCLEOTIDE SEQUENCE [LARGE SCALE GENOMIC DNA]</scope>
    <source>
        <strain evidence="3 4">A4</strain>
    </source>
</reference>
<dbReference type="Pfam" id="PF07463">
    <property type="entry name" value="NUMOD4"/>
    <property type="match status" value="1"/>
</dbReference>
<dbReference type="InterPro" id="IPR044925">
    <property type="entry name" value="His-Me_finger_sf"/>
</dbReference>
<sequence length="274" mass="31357">MAKIIIEVWLPITYSDKLVSNLGRVKNKKGTILRLSVCKRSGYIQMVFKINDVYKNIAIHTLVAQAFIPNPKNKPFINHKNGIRHDNRVASRAKDIEWTGCSERNSNEKWREIELNSRKFRVSSLGRVQFPNGLISQGSLNAGYLRIAREKHCVHRLIALAFCPKGRGKEYVNHIDGNRTNNKASNLEWCTQKENSQHAIQLGLWGNCNQHAVKQIFDDNSTQEFPSLTEAQRITGIHRSCIWRVCQGLQNHAGACRWEYVSTISHNNHEDSSQ</sequence>
<dbReference type="SUPFAM" id="SSF54060">
    <property type="entry name" value="His-Me finger endonucleases"/>
    <property type="match status" value="2"/>
</dbReference>
<dbReference type="Pfam" id="PF13392">
    <property type="entry name" value="HNH_3"/>
    <property type="match status" value="1"/>
</dbReference>
<comment type="caution">
    <text evidence="3">The sequence shown here is derived from an EMBL/GenBank/DDBJ whole genome shotgun (WGS) entry which is preliminary data.</text>
</comment>